<proteinExistence type="predicted"/>
<keyword evidence="2" id="KW-1185">Reference proteome</keyword>
<evidence type="ECO:0000313" key="2">
    <source>
        <dbReference type="Proteomes" id="UP000805193"/>
    </source>
</evidence>
<accession>A0AC60P0W5</accession>
<comment type="caution">
    <text evidence="1">The sequence shown here is derived from an EMBL/GenBank/DDBJ whole genome shotgun (WGS) entry which is preliminary data.</text>
</comment>
<organism evidence="1 2">
    <name type="scientific">Ixodes persulcatus</name>
    <name type="common">Taiga tick</name>
    <dbReference type="NCBI Taxonomy" id="34615"/>
    <lineage>
        <taxon>Eukaryota</taxon>
        <taxon>Metazoa</taxon>
        <taxon>Ecdysozoa</taxon>
        <taxon>Arthropoda</taxon>
        <taxon>Chelicerata</taxon>
        <taxon>Arachnida</taxon>
        <taxon>Acari</taxon>
        <taxon>Parasitiformes</taxon>
        <taxon>Ixodida</taxon>
        <taxon>Ixodoidea</taxon>
        <taxon>Ixodidae</taxon>
        <taxon>Ixodinae</taxon>
        <taxon>Ixodes</taxon>
    </lineage>
</organism>
<sequence>MLIQIETGRAVDRTQDPWVLQRELSLHLLRAGPQDAGVRTRDKPAPVAASGVPSEVVDGREPTRKGLQGSPGVVRCGQVTPDGSRGLIVARGVCRGAVIHLREAQSAKSHGAGHGPQGGSHARRFTHTARYSGSSTAESRRPQPPFSGLRCARPTAASYTISSRSSAEIEGHAAPLERRGRRGENGFERDTGAGSGVEPALRGIPRVLRPMLAMPCRTIWRPCPRSARRQKKATKGDGAQIGRPGSSTAQVAHWSASLTHRGHVTQARRRRSSKEKAQSKGKSSPAPFTGRPKRNRIGVPQSDDDEPSSVVQASARFLLGRPFRIQQSVMSSRLRVFRENLRPRLEVTALR</sequence>
<evidence type="ECO:0000313" key="1">
    <source>
        <dbReference type="EMBL" id="KAG0413068.1"/>
    </source>
</evidence>
<reference evidence="1 2" key="1">
    <citation type="journal article" date="2020" name="Cell">
        <title>Large-Scale Comparative Analyses of Tick Genomes Elucidate Their Genetic Diversity and Vector Capacities.</title>
        <authorList>
            <consortium name="Tick Genome and Microbiome Consortium (TIGMIC)"/>
            <person name="Jia N."/>
            <person name="Wang J."/>
            <person name="Shi W."/>
            <person name="Du L."/>
            <person name="Sun Y."/>
            <person name="Zhan W."/>
            <person name="Jiang J.F."/>
            <person name="Wang Q."/>
            <person name="Zhang B."/>
            <person name="Ji P."/>
            <person name="Bell-Sakyi L."/>
            <person name="Cui X.M."/>
            <person name="Yuan T.T."/>
            <person name="Jiang B.G."/>
            <person name="Yang W.F."/>
            <person name="Lam T.T."/>
            <person name="Chang Q.C."/>
            <person name="Ding S.J."/>
            <person name="Wang X.J."/>
            <person name="Zhu J.G."/>
            <person name="Ruan X.D."/>
            <person name="Zhao L."/>
            <person name="Wei J.T."/>
            <person name="Ye R.Z."/>
            <person name="Que T.C."/>
            <person name="Du C.H."/>
            <person name="Zhou Y.H."/>
            <person name="Cheng J.X."/>
            <person name="Dai P.F."/>
            <person name="Guo W.B."/>
            <person name="Han X.H."/>
            <person name="Huang E.J."/>
            <person name="Li L.F."/>
            <person name="Wei W."/>
            <person name="Gao Y.C."/>
            <person name="Liu J.Z."/>
            <person name="Shao H.Z."/>
            <person name="Wang X."/>
            <person name="Wang C.C."/>
            <person name="Yang T.C."/>
            <person name="Huo Q.B."/>
            <person name="Li W."/>
            <person name="Chen H.Y."/>
            <person name="Chen S.E."/>
            <person name="Zhou L.G."/>
            <person name="Ni X.B."/>
            <person name="Tian J.H."/>
            <person name="Sheng Y."/>
            <person name="Liu T."/>
            <person name="Pan Y.S."/>
            <person name="Xia L.Y."/>
            <person name="Li J."/>
            <person name="Zhao F."/>
            <person name="Cao W.C."/>
        </authorList>
    </citation>
    <scope>NUCLEOTIDE SEQUENCE [LARGE SCALE GENOMIC DNA]</scope>
    <source>
        <strain evidence="1">Iper-2018</strain>
    </source>
</reference>
<name>A0AC60P0W5_IXOPE</name>
<gene>
    <name evidence="1" type="ORF">HPB47_009780</name>
</gene>
<protein>
    <submittedName>
        <fullName evidence="1">Uncharacterized protein</fullName>
    </submittedName>
</protein>
<dbReference type="Proteomes" id="UP000805193">
    <property type="component" value="Unassembled WGS sequence"/>
</dbReference>
<dbReference type="EMBL" id="JABSTQ010011296">
    <property type="protein sequence ID" value="KAG0413068.1"/>
    <property type="molecule type" value="Genomic_DNA"/>
</dbReference>